<dbReference type="PANTHER" id="PTHR48208">
    <property type="entry name" value="CENTROMERE PROTEIN I"/>
    <property type="match status" value="1"/>
</dbReference>
<keyword evidence="5" id="KW-0539">Nucleus</keyword>
<reference evidence="7" key="1">
    <citation type="submission" date="2019-09" db="EMBL/GenBank/DDBJ databases">
        <title>Bird 10,000 Genomes (B10K) Project - Family phase.</title>
        <authorList>
            <person name="Zhang G."/>
        </authorList>
    </citation>
    <scope>NUCLEOTIDE SEQUENCE</scope>
    <source>
        <strain evidence="7">B10K-IZCAS-20218</strain>
        <tissue evidence="7">Blood</tissue>
    </source>
</reference>
<dbReference type="Proteomes" id="UP000623542">
    <property type="component" value="Unassembled WGS sequence"/>
</dbReference>
<keyword evidence="4" id="KW-0158">Chromosome</keyword>
<dbReference type="InterPro" id="IPR012485">
    <property type="entry name" value="CENP-I"/>
</dbReference>
<evidence type="ECO:0000256" key="6">
    <source>
        <dbReference type="ARBA" id="ARBA00023328"/>
    </source>
</evidence>
<keyword evidence="6" id="KW-0137">Centromere</keyword>
<name>A0A851UG42_9PASS</name>
<dbReference type="PANTHER" id="PTHR48208:SF2">
    <property type="entry name" value="CENTROMERE PROTEIN I"/>
    <property type="match status" value="1"/>
</dbReference>
<dbReference type="GO" id="GO:0005634">
    <property type="term" value="C:nucleus"/>
    <property type="evidence" value="ECO:0007669"/>
    <property type="project" value="UniProtKB-SubCell"/>
</dbReference>
<protein>
    <submittedName>
        <fullName evidence="7">CENPI protein</fullName>
    </submittedName>
</protein>
<dbReference type="Pfam" id="PF07778">
    <property type="entry name" value="CENP-I"/>
    <property type="match status" value="1"/>
</dbReference>
<accession>A0A851UG42</accession>
<evidence type="ECO:0000256" key="3">
    <source>
        <dbReference type="ARBA" id="ARBA00005470"/>
    </source>
</evidence>
<feature type="non-terminal residue" evidence="7">
    <location>
        <position position="294"/>
    </location>
</feature>
<evidence type="ECO:0000313" key="7">
    <source>
        <dbReference type="EMBL" id="NXD27218.1"/>
    </source>
</evidence>
<evidence type="ECO:0000256" key="2">
    <source>
        <dbReference type="ARBA" id="ARBA00004584"/>
    </source>
</evidence>
<dbReference type="OrthoDB" id="6347512at2759"/>
<comment type="similarity">
    <text evidence="3">Belongs to the CENP-I/CTF3 family.</text>
</comment>
<evidence type="ECO:0000313" key="8">
    <source>
        <dbReference type="Proteomes" id="UP000623542"/>
    </source>
</evidence>
<proteinExistence type="inferred from homology"/>
<keyword evidence="8" id="KW-1185">Reference proteome</keyword>
<sequence>GMQSHLQALLSLYKLFCPELVTITLSGKMKTYFKNPEGPWKAAISAVRQRNQGTSPLSQAVFLGTSQPQSRKRKWNAQLVISASSRNTNHLEEDRKKNHVYLYSTNESFPVEQLQTFPQLLENIHRLEASFRKALFPSQMGSVLMNPLLLHYMNCVKDESVYLRLYYWMGQMLQQECAWCVVDKSCEEEFKSFLETIYKAECFLQEGFSACEEFLYKTLPLWDGCCCRSEILRIVSWIPLSSSSEIKSYLYDPLAQLFYTSSLSFKCSVLERLKELLQNWLNCSIVQVDLELSS</sequence>
<organism evidence="7 8">
    <name type="scientific">Elachura formosa</name>
    <name type="common">spotted wren-babbler</name>
    <dbReference type="NCBI Taxonomy" id="1463973"/>
    <lineage>
        <taxon>Eukaryota</taxon>
        <taxon>Metazoa</taxon>
        <taxon>Chordata</taxon>
        <taxon>Craniata</taxon>
        <taxon>Vertebrata</taxon>
        <taxon>Euteleostomi</taxon>
        <taxon>Archelosauria</taxon>
        <taxon>Archosauria</taxon>
        <taxon>Dinosauria</taxon>
        <taxon>Saurischia</taxon>
        <taxon>Theropoda</taxon>
        <taxon>Coelurosauria</taxon>
        <taxon>Aves</taxon>
        <taxon>Neognathae</taxon>
        <taxon>Neoaves</taxon>
        <taxon>Telluraves</taxon>
        <taxon>Australaves</taxon>
        <taxon>Passeriformes</taxon>
        <taxon>Elachuridae</taxon>
        <taxon>Elachura</taxon>
    </lineage>
</organism>
<dbReference type="GO" id="GO:0000070">
    <property type="term" value="P:mitotic sister chromatid segregation"/>
    <property type="evidence" value="ECO:0007669"/>
    <property type="project" value="TreeGrafter"/>
</dbReference>
<dbReference type="GO" id="GO:0034080">
    <property type="term" value="P:CENP-A containing chromatin assembly"/>
    <property type="evidence" value="ECO:0007669"/>
    <property type="project" value="TreeGrafter"/>
</dbReference>
<evidence type="ECO:0000256" key="1">
    <source>
        <dbReference type="ARBA" id="ARBA00004123"/>
    </source>
</evidence>
<comment type="subcellular location">
    <subcellularLocation>
        <location evidence="2">Chromosome</location>
        <location evidence="2">Centromere</location>
    </subcellularLocation>
    <subcellularLocation>
        <location evidence="1">Nucleus</location>
    </subcellularLocation>
</comment>
<dbReference type="GO" id="GO:0000939">
    <property type="term" value="C:inner kinetochore"/>
    <property type="evidence" value="ECO:0007669"/>
    <property type="project" value="TreeGrafter"/>
</dbReference>
<evidence type="ECO:0000256" key="5">
    <source>
        <dbReference type="ARBA" id="ARBA00023242"/>
    </source>
</evidence>
<dbReference type="EMBL" id="WBNG01000539">
    <property type="protein sequence ID" value="NXD27218.1"/>
    <property type="molecule type" value="Genomic_DNA"/>
</dbReference>
<comment type="caution">
    <text evidence="7">The sequence shown here is derived from an EMBL/GenBank/DDBJ whole genome shotgun (WGS) entry which is preliminary data.</text>
</comment>
<feature type="non-terminal residue" evidence="7">
    <location>
        <position position="1"/>
    </location>
</feature>
<gene>
    <name evidence="7" type="primary">Cenpi</name>
    <name evidence="7" type="ORF">ELAFOR_R06258</name>
</gene>
<evidence type="ECO:0000256" key="4">
    <source>
        <dbReference type="ARBA" id="ARBA00022454"/>
    </source>
</evidence>
<dbReference type="AlphaFoldDB" id="A0A851UG42"/>